<evidence type="ECO:0000313" key="1">
    <source>
        <dbReference type="EMBL" id="AYV82249.1"/>
    </source>
</evidence>
<reference evidence="1" key="1">
    <citation type="submission" date="2018-10" db="EMBL/GenBank/DDBJ databases">
        <title>Hidden diversity of soil giant viruses.</title>
        <authorList>
            <person name="Schulz F."/>
            <person name="Alteio L."/>
            <person name="Goudeau D."/>
            <person name="Ryan E.M."/>
            <person name="Malmstrom R.R."/>
            <person name="Blanchard J."/>
            <person name="Woyke T."/>
        </authorList>
    </citation>
    <scope>NUCLEOTIDE SEQUENCE</scope>
    <source>
        <strain evidence="1">HOV1</strain>
    </source>
</reference>
<protein>
    <submittedName>
        <fullName evidence="1">Uncharacterized protein</fullName>
    </submittedName>
</protein>
<sequence length="117" mass="13410">MSSGSSYIFLDCVRDLVEDLRNAKKKVEYADMQIEDANFDIKQIGSNVNNNPDASWFLHLENKLTCNGKLDTANEKIDRANKNKKNALHEITKIEFILANLKTDGILDKEILKTFYK</sequence>
<accession>A0A3G5AA77</accession>
<dbReference type="EMBL" id="MK072351">
    <property type="protein sequence ID" value="AYV82249.1"/>
    <property type="molecule type" value="Genomic_DNA"/>
</dbReference>
<gene>
    <name evidence="1" type="ORF">Homavirus20_7</name>
</gene>
<name>A0A3G5AA77_9VIRU</name>
<organism evidence="1">
    <name type="scientific">Homavirus sp</name>
    <dbReference type="NCBI Taxonomy" id="2487769"/>
    <lineage>
        <taxon>Viruses</taxon>
        <taxon>Varidnaviria</taxon>
        <taxon>Bamfordvirae</taxon>
        <taxon>Nucleocytoviricota</taxon>
        <taxon>Megaviricetes</taxon>
        <taxon>Imitervirales</taxon>
        <taxon>Mimiviridae</taxon>
        <taxon>Klosneuvirinae</taxon>
    </lineage>
</organism>
<proteinExistence type="predicted"/>